<organism evidence="2 3">
    <name type="scientific">Operophtera brumata</name>
    <name type="common">Winter moth</name>
    <name type="synonym">Phalaena brumata</name>
    <dbReference type="NCBI Taxonomy" id="104452"/>
    <lineage>
        <taxon>Eukaryota</taxon>
        <taxon>Metazoa</taxon>
        <taxon>Ecdysozoa</taxon>
        <taxon>Arthropoda</taxon>
        <taxon>Hexapoda</taxon>
        <taxon>Insecta</taxon>
        <taxon>Pterygota</taxon>
        <taxon>Neoptera</taxon>
        <taxon>Endopterygota</taxon>
        <taxon>Lepidoptera</taxon>
        <taxon>Glossata</taxon>
        <taxon>Ditrysia</taxon>
        <taxon>Geometroidea</taxon>
        <taxon>Geometridae</taxon>
        <taxon>Larentiinae</taxon>
        <taxon>Operophtera</taxon>
    </lineage>
</organism>
<dbReference type="InterPro" id="IPR000668">
    <property type="entry name" value="Peptidase_C1A_C"/>
</dbReference>
<dbReference type="STRING" id="104452.A0A0L7LBM0"/>
<dbReference type="GO" id="GO:0008234">
    <property type="term" value="F:cysteine-type peptidase activity"/>
    <property type="evidence" value="ECO:0007669"/>
    <property type="project" value="InterPro"/>
</dbReference>
<feature type="domain" description="Cathepsin propeptide inhibitor" evidence="1">
    <location>
        <begin position="7"/>
        <end position="63"/>
    </location>
</feature>
<evidence type="ECO:0000259" key="1">
    <source>
        <dbReference type="SMART" id="SM00848"/>
    </source>
</evidence>
<gene>
    <name evidence="2" type="ORF">OBRU01_10514</name>
</gene>
<evidence type="ECO:0000313" key="3">
    <source>
        <dbReference type="Proteomes" id="UP000037510"/>
    </source>
</evidence>
<evidence type="ECO:0000313" key="2">
    <source>
        <dbReference type="EMBL" id="KOB72887.1"/>
    </source>
</evidence>
<proteinExistence type="predicted"/>
<name>A0A0L7LBM0_OPEBR</name>
<reference evidence="2 3" key="1">
    <citation type="journal article" date="2015" name="Genome Biol. Evol.">
        <title>The genome of winter moth (Operophtera brumata) provides a genomic perspective on sexual dimorphism and phenology.</title>
        <authorList>
            <person name="Derks M.F."/>
            <person name="Smit S."/>
            <person name="Salis L."/>
            <person name="Schijlen E."/>
            <person name="Bossers A."/>
            <person name="Mateman C."/>
            <person name="Pijl A.S."/>
            <person name="de Ridder D."/>
            <person name="Groenen M.A."/>
            <person name="Visser M.E."/>
            <person name="Megens H.J."/>
        </authorList>
    </citation>
    <scope>NUCLEOTIDE SEQUENCE [LARGE SCALE GENOMIC DNA]</scope>
    <source>
        <strain evidence="2">WM2013NL</strain>
        <tissue evidence="2">Head and thorax</tissue>
    </source>
</reference>
<dbReference type="Pfam" id="PF00112">
    <property type="entry name" value="Peptidase_C1"/>
    <property type="match status" value="1"/>
</dbReference>
<dbReference type="InterPro" id="IPR038765">
    <property type="entry name" value="Papain-like_cys_pep_sf"/>
</dbReference>
<comment type="caution">
    <text evidence="2">The sequence shown here is derived from an EMBL/GenBank/DDBJ whole genome shotgun (WGS) entry which is preliminary data.</text>
</comment>
<protein>
    <submittedName>
        <fullName evidence="2">Cathepsin L-like proteinase</fullName>
    </submittedName>
</protein>
<dbReference type="SUPFAM" id="SSF54001">
    <property type="entry name" value="Cysteine proteinases"/>
    <property type="match status" value="1"/>
</dbReference>
<dbReference type="GO" id="GO:0006508">
    <property type="term" value="P:proteolysis"/>
    <property type="evidence" value="ECO:0007669"/>
    <property type="project" value="InterPro"/>
</dbReference>
<sequence>MPTSYGKAVHKKEYSSIHHEMAALKKWRNNLKLVTEHNQQYLTGETSYSLHLNHFADLSATEYFRKILKLFHTTPMFDPAEDHHRTAYRRSLKNRVPEKGLSSSTWFHYSQKGHCRYSRRLVSVTPRRWAMLPPRDEEAMERALSGIYDDPFCLPWQLNHAMLLVGYTPEYWILLNWWGKDWGEDGTIITFLF</sequence>
<dbReference type="Gene3D" id="1.10.287.2250">
    <property type="match status" value="1"/>
</dbReference>
<dbReference type="SMART" id="SM00848">
    <property type="entry name" value="Inhibitor_I29"/>
    <property type="match status" value="1"/>
</dbReference>
<dbReference type="Pfam" id="PF08246">
    <property type="entry name" value="Inhibitor_I29"/>
    <property type="match status" value="1"/>
</dbReference>
<dbReference type="EMBL" id="JTDY01001782">
    <property type="protein sequence ID" value="KOB72887.1"/>
    <property type="molecule type" value="Genomic_DNA"/>
</dbReference>
<dbReference type="InterPro" id="IPR013201">
    <property type="entry name" value="Prot_inhib_I29"/>
</dbReference>
<dbReference type="Gene3D" id="3.90.70.10">
    <property type="entry name" value="Cysteine proteinases"/>
    <property type="match status" value="1"/>
</dbReference>
<dbReference type="Proteomes" id="UP000037510">
    <property type="component" value="Unassembled WGS sequence"/>
</dbReference>
<dbReference type="AlphaFoldDB" id="A0A0L7LBM0"/>
<keyword evidence="3" id="KW-1185">Reference proteome</keyword>
<accession>A0A0L7LBM0</accession>